<dbReference type="AlphaFoldDB" id="A0A8J3JCT6"/>
<accession>A0A8J3JCT6</accession>
<evidence type="ECO:0000259" key="1">
    <source>
        <dbReference type="SMART" id="SM00829"/>
    </source>
</evidence>
<dbReference type="GO" id="GO:0016491">
    <property type="term" value="F:oxidoreductase activity"/>
    <property type="evidence" value="ECO:0007669"/>
    <property type="project" value="InterPro"/>
</dbReference>
<dbReference type="PANTHER" id="PTHR44013">
    <property type="entry name" value="ZINC-TYPE ALCOHOL DEHYDROGENASE-LIKE PROTEIN C16A3.02C"/>
    <property type="match status" value="1"/>
</dbReference>
<organism evidence="2 3">
    <name type="scientific">Actinocatenispora rupis</name>
    <dbReference type="NCBI Taxonomy" id="519421"/>
    <lineage>
        <taxon>Bacteria</taxon>
        <taxon>Bacillati</taxon>
        <taxon>Actinomycetota</taxon>
        <taxon>Actinomycetes</taxon>
        <taxon>Micromonosporales</taxon>
        <taxon>Micromonosporaceae</taxon>
        <taxon>Actinocatenispora</taxon>
    </lineage>
</organism>
<comment type="caution">
    <text evidence="2">The sequence shown here is derived from an EMBL/GenBank/DDBJ whole genome shotgun (WGS) entry which is preliminary data.</text>
</comment>
<dbReference type="EMBL" id="BOMB01000019">
    <property type="protein sequence ID" value="GID12468.1"/>
    <property type="molecule type" value="Genomic_DNA"/>
</dbReference>
<keyword evidence="3" id="KW-1185">Reference proteome</keyword>
<gene>
    <name evidence="2" type="ORF">Aru02nite_33570</name>
</gene>
<feature type="domain" description="Enoyl reductase (ER)" evidence="1">
    <location>
        <begin position="2"/>
        <end position="208"/>
    </location>
</feature>
<dbReference type="SUPFAM" id="SSF51735">
    <property type="entry name" value="NAD(P)-binding Rossmann-fold domains"/>
    <property type="match status" value="1"/>
</dbReference>
<protein>
    <recommendedName>
        <fullName evidence="1">Enoyl reductase (ER) domain-containing protein</fullName>
    </recommendedName>
</protein>
<name>A0A8J3JCT6_9ACTN</name>
<evidence type="ECO:0000313" key="2">
    <source>
        <dbReference type="EMBL" id="GID12468.1"/>
    </source>
</evidence>
<reference evidence="2" key="1">
    <citation type="submission" date="2021-01" db="EMBL/GenBank/DDBJ databases">
        <title>Whole genome shotgun sequence of Actinocatenispora rupis NBRC 107355.</title>
        <authorList>
            <person name="Komaki H."/>
            <person name="Tamura T."/>
        </authorList>
    </citation>
    <scope>NUCLEOTIDE SEQUENCE</scope>
    <source>
        <strain evidence="2">NBRC 107355</strain>
    </source>
</reference>
<dbReference type="CDD" id="cd05289">
    <property type="entry name" value="MDR_like_2"/>
    <property type="match status" value="1"/>
</dbReference>
<dbReference type="PANTHER" id="PTHR44013:SF1">
    <property type="entry name" value="ZINC-TYPE ALCOHOL DEHYDROGENASE-LIKE PROTEIN C16A3.02C"/>
    <property type="match status" value="1"/>
</dbReference>
<sequence>MVAVDALAAKPAGVDHVTAAALPVAGLTAWQALTDAARIRAGDRILVHAAASGVGHLAVQLAKYRGAHVTGTAGAANHGFLHALGADQLVDHRTTDFTTVVPGMHAVLDMVGGDYGPRSLDVLRPNGILVSISGSGSERLVTPEVAEARGLRYTEFPMRPSGAGLAALLDLVAAGTLRVSVADTMPWTEAAEAHRRIESGRTRGKLVLTH</sequence>
<dbReference type="SMART" id="SM00829">
    <property type="entry name" value="PKS_ER"/>
    <property type="match status" value="1"/>
</dbReference>
<dbReference type="Gene3D" id="3.90.180.10">
    <property type="entry name" value="Medium-chain alcohol dehydrogenases, catalytic domain"/>
    <property type="match status" value="1"/>
</dbReference>
<evidence type="ECO:0000313" key="3">
    <source>
        <dbReference type="Proteomes" id="UP000612808"/>
    </source>
</evidence>
<dbReference type="InterPro" id="IPR052733">
    <property type="entry name" value="Chloroplast_QOR"/>
</dbReference>
<proteinExistence type="predicted"/>
<dbReference type="RefSeq" id="WP_345710154.1">
    <property type="nucleotide sequence ID" value="NZ_BAAAZM010000013.1"/>
</dbReference>
<dbReference type="InterPro" id="IPR020843">
    <property type="entry name" value="ER"/>
</dbReference>
<dbReference type="Proteomes" id="UP000612808">
    <property type="component" value="Unassembled WGS sequence"/>
</dbReference>
<dbReference type="InterPro" id="IPR036291">
    <property type="entry name" value="NAD(P)-bd_dom_sf"/>
</dbReference>
<dbReference type="Pfam" id="PF13602">
    <property type="entry name" value="ADH_zinc_N_2"/>
    <property type="match status" value="1"/>
</dbReference>